<keyword evidence="2" id="KW-0812">Transmembrane</keyword>
<evidence type="ECO:0000313" key="5">
    <source>
        <dbReference type="Proteomes" id="UP001500713"/>
    </source>
</evidence>
<feature type="transmembrane region" description="Helical" evidence="2">
    <location>
        <begin position="66"/>
        <end position="83"/>
    </location>
</feature>
<keyword evidence="2" id="KW-1133">Transmembrane helix</keyword>
<organism evidence="4 5">
    <name type="scientific">Parasphingorhabdus litoris</name>
    <dbReference type="NCBI Taxonomy" id="394733"/>
    <lineage>
        <taxon>Bacteria</taxon>
        <taxon>Pseudomonadati</taxon>
        <taxon>Pseudomonadota</taxon>
        <taxon>Alphaproteobacteria</taxon>
        <taxon>Sphingomonadales</taxon>
        <taxon>Sphingomonadaceae</taxon>
        <taxon>Parasphingorhabdus</taxon>
    </lineage>
</organism>
<gene>
    <name evidence="4" type="ORF">GCM10009096_05060</name>
</gene>
<comment type="similarity">
    <text evidence="1">Belongs to the polysaccharide synthase family.</text>
</comment>
<accession>A0ABP3JYK2</accession>
<protein>
    <submittedName>
        <fullName evidence="4">Nucleoside-diphosphate sugar epimerase/dehydratase</fullName>
    </submittedName>
</protein>
<dbReference type="InterPro" id="IPR036291">
    <property type="entry name" value="NAD(P)-bd_dom_sf"/>
</dbReference>
<comment type="caution">
    <text evidence="4">The sequence shown here is derived from an EMBL/GenBank/DDBJ whole genome shotgun (WGS) entry which is preliminary data.</text>
</comment>
<proteinExistence type="inferred from homology"/>
<feature type="domain" description="Polysaccharide biosynthesis protein CapD-like" evidence="3">
    <location>
        <begin position="240"/>
        <end position="532"/>
    </location>
</feature>
<sequence length="582" mass="64336">MQKVVLGSLLILLPVFYFSGVYNAIFRYAGSGMMKTLARAFVIYAVPMVLIFSVVGLAGVPRTIGVIQPIIFFIMVGFSRVTARYLMVDILGRNLFGGQVKTVLIYGAGSAGQQLASSMRSEPAMRLRGYVDDDQRLNGQKLDGDRVFWSGNLPDIICKHDITDILLALPNISRKKRRAIVDQVQKFKVHVQTLPNMKDIMDGQVSFSDIRELDIEDLLGREPVAPNELLLGRTIVGKSVMVTGAGGSIGSELCRQILQSGVHKLLLFELSEFSLYAIESELRRYAKSNNLQNVEIIPILGSVTDATRVRETLAYWQPDTVFHAAAYKHVPLVEANPVEGIRNNVLGTYELANAAHEAKVSDFILISTDKAVRPTNVMGATKRGAEQIVQAFAKKSQTRFSMVRFGNVLGSSGSVVPLFRQQIEMGGPITLTHREVTRYFMTIPEAAQLVIQAGGMAKGGEVFVLDMGKAVRIIDLANTMVQLSGLTVRDENNPDGDIEIQEVGMRPGEKLYEELIIGNDPKLTVHNRIMMARESHLDQSKLDQLLDGIRTCRDSAQAITLLKEMVPEFDHERDNEKAEIAS</sequence>
<dbReference type="SUPFAM" id="SSF51735">
    <property type="entry name" value="NAD(P)-binding Rossmann-fold domains"/>
    <property type="match status" value="2"/>
</dbReference>
<dbReference type="PANTHER" id="PTHR43318:SF1">
    <property type="entry name" value="POLYSACCHARIDE BIOSYNTHESIS PROTEIN EPSC-RELATED"/>
    <property type="match status" value="1"/>
</dbReference>
<feature type="transmembrane region" description="Helical" evidence="2">
    <location>
        <begin position="6"/>
        <end position="25"/>
    </location>
</feature>
<dbReference type="InterPro" id="IPR051203">
    <property type="entry name" value="Polysaccharide_Synthase-Rel"/>
</dbReference>
<evidence type="ECO:0000259" key="3">
    <source>
        <dbReference type="Pfam" id="PF02719"/>
    </source>
</evidence>
<evidence type="ECO:0000256" key="2">
    <source>
        <dbReference type="SAM" id="Phobius"/>
    </source>
</evidence>
<evidence type="ECO:0000313" key="4">
    <source>
        <dbReference type="EMBL" id="GAA0467297.1"/>
    </source>
</evidence>
<feature type="transmembrane region" description="Helical" evidence="2">
    <location>
        <begin position="37"/>
        <end position="60"/>
    </location>
</feature>
<dbReference type="InterPro" id="IPR003869">
    <property type="entry name" value="Polysac_CapD-like"/>
</dbReference>
<keyword evidence="2" id="KW-0472">Membrane</keyword>
<evidence type="ECO:0000256" key="1">
    <source>
        <dbReference type="ARBA" id="ARBA00007430"/>
    </source>
</evidence>
<dbReference type="CDD" id="cd05237">
    <property type="entry name" value="UDP_invert_4-6DH_SDR_e"/>
    <property type="match status" value="1"/>
</dbReference>
<dbReference type="Proteomes" id="UP001500713">
    <property type="component" value="Unassembled WGS sequence"/>
</dbReference>
<dbReference type="EMBL" id="BAAAEM010000002">
    <property type="protein sequence ID" value="GAA0467297.1"/>
    <property type="molecule type" value="Genomic_DNA"/>
</dbReference>
<dbReference type="Gene3D" id="3.40.50.720">
    <property type="entry name" value="NAD(P)-binding Rossmann-like Domain"/>
    <property type="match status" value="2"/>
</dbReference>
<name>A0ABP3JYK2_9SPHN</name>
<dbReference type="PANTHER" id="PTHR43318">
    <property type="entry name" value="UDP-N-ACETYLGLUCOSAMINE 4,6-DEHYDRATASE"/>
    <property type="match status" value="1"/>
</dbReference>
<reference evidence="5" key="1">
    <citation type="journal article" date="2019" name="Int. J. Syst. Evol. Microbiol.">
        <title>The Global Catalogue of Microorganisms (GCM) 10K type strain sequencing project: providing services to taxonomists for standard genome sequencing and annotation.</title>
        <authorList>
            <consortium name="The Broad Institute Genomics Platform"/>
            <consortium name="The Broad Institute Genome Sequencing Center for Infectious Disease"/>
            <person name="Wu L."/>
            <person name="Ma J."/>
        </authorList>
    </citation>
    <scope>NUCLEOTIDE SEQUENCE [LARGE SCALE GENOMIC DNA]</scope>
    <source>
        <strain evidence="5">JCM 14162</strain>
    </source>
</reference>
<dbReference type="Pfam" id="PF02719">
    <property type="entry name" value="Polysacc_synt_2"/>
    <property type="match status" value="1"/>
</dbReference>
<keyword evidence="5" id="KW-1185">Reference proteome</keyword>